<dbReference type="SUPFAM" id="SSF54373">
    <property type="entry name" value="FAD-linked reductases, C-terminal domain"/>
    <property type="match status" value="1"/>
</dbReference>
<dbReference type="SUPFAM" id="SSF51905">
    <property type="entry name" value="FAD/NAD(P)-binding domain"/>
    <property type="match status" value="1"/>
</dbReference>
<dbReference type="GO" id="GO:0016491">
    <property type="term" value="F:oxidoreductase activity"/>
    <property type="evidence" value="ECO:0007669"/>
    <property type="project" value="UniProtKB-KW"/>
</dbReference>
<dbReference type="Gene3D" id="3.30.9.10">
    <property type="entry name" value="D-Amino Acid Oxidase, subunit A, domain 2"/>
    <property type="match status" value="1"/>
</dbReference>
<dbReference type="KEGG" id="maer:DAI18_15595"/>
<keyword evidence="4" id="KW-1185">Reference proteome</keyword>
<dbReference type="Proteomes" id="UP000244173">
    <property type="component" value="Chromosome"/>
</dbReference>
<evidence type="ECO:0000259" key="2">
    <source>
        <dbReference type="Pfam" id="PF01266"/>
    </source>
</evidence>
<accession>A0A2S0PD90</accession>
<reference evidence="3 4" key="1">
    <citation type="submission" date="2018-04" db="EMBL/GenBank/DDBJ databases">
        <title>Denitrifier Microvirgula.</title>
        <authorList>
            <person name="Anderson E."/>
            <person name="Jang J."/>
            <person name="Ishii S."/>
        </authorList>
    </citation>
    <scope>NUCLEOTIDE SEQUENCE [LARGE SCALE GENOMIC DNA]</scope>
    <source>
        <strain evidence="3 4">BE2.4</strain>
    </source>
</reference>
<feature type="domain" description="FAD dependent oxidoreductase" evidence="2">
    <location>
        <begin position="11"/>
        <end position="402"/>
    </location>
</feature>
<sequence length="420" mass="45175">MNAPTGTRGQVIIVGAGIVGIGAAHALLDDGWQVTLLERHLPARGASYGNAGAFAVSDIIPLSSPGIIRQVPGWLLDPCGPLAVRWRHLPTLAPWLWRFVRAGHPARVRTLTRAMAALLGRVDADYAPLIAAAGLTPMWRRRGSLTLYPSLRARDADAVAWRSRRSFGIRCIEVADKELAQLEPGLSAPWHQAVRVPAWSYVDDPYRFATGLHAAALARGARSVQATVDRVDHEHGRVRGVVLDDGQRIAADAVVIAAGIDSDRFTRQLGLRVPLESERGYHVTLPQAGIELNHFLQPAGEGFVILPMGDGAIRLAGTVELASRDAPENWARARVLIDKARRILPPFSTADMSQWMGNRPSLPDTLPIISAAPGVDRLLFATGHGHLGLTLAATTGRLLADLLAGRDSGIDLAPYAATRF</sequence>
<dbReference type="RefSeq" id="WP_107889876.1">
    <property type="nucleotide sequence ID" value="NZ_CP028519.1"/>
</dbReference>
<keyword evidence="1" id="KW-0560">Oxidoreductase</keyword>
<dbReference type="InterPro" id="IPR036188">
    <property type="entry name" value="FAD/NAD-bd_sf"/>
</dbReference>
<evidence type="ECO:0000313" key="4">
    <source>
        <dbReference type="Proteomes" id="UP000244173"/>
    </source>
</evidence>
<proteinExistence type="predicted"/>
<dbReference type="OrthoDB" id="18526at2"/>
<dbReference type="Gene3D" id="3.50.50.60">
    <property type="entry name" value="FAD/NAD(P)-binding domain"/>
    <property type="match status" value="2"/>
</dbReference>
<evidence type="ECO:0000256" key="1">
    <source>
        <dbReference type="ARBA" id="ARBA00023002"/>
    </source>
</evidence>
<dbReference type="AlphaFoldDB" id="A0A2S0PD90"/>
<dbReference type="EMBL" id="CP028519">
    <property type="protein sequence ID" value="AVY95302.1"/>
    <property type="molecule type" value="Genomic_DNA"/>
</dbReference>
<name>A0A2S0PD90_9NEIS</name>
<dbReference type="STRING" id="1122240.GCA_000620105_03237"/>
<evidence type="ECO:0000313" key="3">
    <source>
        <dbReference type="EMBL" id="AVY95302.1"/>
    </source>
</evidence>
<dbReference type="Pfam" id="PF01266">
    <property type="entry name" value="DAO"/>
    <property type="match status" value="1"/>
</dbReference>
<organism evidence="3 4">
    <name type="scientific">Microvirgula aerodenitrificans</name>
    <dbReference type="NCBI Taxonomy" id="57480"/>
    <lineage>
        <taxon>Bacteria</taxon>
        <taxon>Pseudomonadati</taxon>
        <taxon>Pseudomonadota</taxon>
        <taxon>Betaproteobacteria</taxon>
        <taxon>Neisseriales</taxon>
        <taxon>Aquaspirillaceae</taxon>
        <taxon>Microvirgula</taxon>
    </lineage>
</organism>
<dbReference type="GO" id="GO:0005737">
    <property type="term" value="C:cytoplasm"/>
    <property type="evidence" value="ECO:0007669"/>
    <property type="project" value="TreeGrafter"/>
</dbReference>
<dbReference type="PANTHER" id="PTHR13847:SF289">
    <property type="entry name" value="GLYCINE OXIDASE"/>
    <property type="match status" value="1"/>
</dbReference>
<protein>
    <submittedName>
        <fullName evidence="3">Amino acid dehydrogenase</fullName>
    </submittedName>
</protein>
<dbReference type="InterPro" id="IPR006076">
    <property type="entry name" value="FAD-dep_OxRdtase"/>
</dbReference>
<gene>
    <name evidence="3" type="ORF">DAI18_15595</name>
</gene>
<dbReference type="PANTHER" id="PTHR13847">
    <property type="entry name" value="SARCOSINE DEHYDROGENASE-RELATED"/>
    <property type="match status" value="1"/>
</dbReference>